<sequence>MASPISFGDAYTMAKIAYRLGRAFTKGRKSAPAEFHEVENQLYALSTALESLKQATDEGKIAGRPQHGIDNEPITIMLANCNETLSHLDNLVKEYGSLSSSGDKDTGSETAFTRIGKKIKRNWQTIQWTTEGGDLATLRSQLIFHTNSLGLVLGAVNNARTAKMSTQVSESAEKIPQKLYRLLLTDTESSGDGRTVVQPTFEIQDSHVIIYFKLQGDGFDCQRAAFHLPDGLKHQTMEKQSHIFESSICINIFSIKFPNQAIRQPKVLDYLQDEEQRYAPVAECDDLLCESETFEKEFVDRIAVRKTTELLHQAANSFELKLREMQMDLFAIGSMYPRLDESLLLHLQAEEISCEDLHIENGIIEIVVSRKNNRHRLIIRSEDGYAALSQE</sequence>
<reference evidence="1" key="1">
    <citation type="submission" date="2020-01" db="EMBL/GenBank/DDBJ databases">
        <title>Identification and distribution of gene clusters putatively required for synthesis of sphingolipid metabolism inhibitors in phylogenetically diverse species of the filamentous fungus Fusarium.</title>
        <authorList>
            <person name="Kim H.-S."/>
            <person name="Busman M."/>
            <person name="Brown D.W."/>
            <person name="Divon H."/>
            <person name="Uhlig S."/>
            <person name="Proctor R.H."/>
        </authorList>
    </citation>
    <scope>NUCLEOTIDE SEQUENCE</scope>
    <source>
        <strain evidence="1">NRRL 31653</strain>
    </source>
</reference>
<protein>
    <recommendedName>
        <fullName evidence="3">Fungal N-terminal domain-containing protein</fullName>
    </recommendedName>
</protein>
<keyword evidence="2" id="KW-1185">Reference proteome</keyword>
<accession>A0A9P5B5F5</accession>
<evidence type="ECO:0000313" key="2">
    <source>
        <dbReference type="Proteomes" id="UP000737391"/>
    </source>
</evidence>
<comment type="caution">
    <text evidence="1">The sequence shown here is derived from an EMBL/GenBank/DDBJ whole genome shotgun (WGS) entry which is preliminary data.</text>
</comment>
<name>A0A9P5B5F5_9HYPO</name>
<organism evidence="1 2">
    <name type="scientific">Fusarium agapanthi</name>
    <dbReference type="NCBI Taxonomy" id="1803897"/>
    <lineage>
        <taxon>Eukaryota</taxon>
        <taxon>Fungi</taxon>
        <taxon>Dikarya</taxon>
        <taxon>Ascomycota</taxon>
        <taxon>Pezizomycotina</taxon>
        <taxon>Sordariomycetes</taxon>
        <taxon>Hypocreomycetidae</taxon>
        <taxon>Hypocreales</taxon>
        <taxon>Nectriaceae</taxon>
        <taxon>Fusarium</taxon>
        <taxon>Fusarium fujikuroi species complex</taxon>
    </lineage>
</organism>
<dbReference type="PANTHER" id="PTHR38886:SF1">
    <property type="entry name" value="NACHT-NTPASE AND P-LOOP NTPASES N-TERMINAL DOMAIN-CONTAINING PROTEIN"/>
    <property type="match status" value="1"/>
</dbReference>
<dbReference type="Proteomes" id="UP000737391">
    <property type="component" value="Unassembled WGS sequence"/>
</dbReference>
<gene>
    <name evidence="1" type="ORF">FAGAP_8884</name>
</gene>
<evidence type="ECO:0008006" key="3">
    <source>
        <dbReference type="Google" id="ProtNLM"/>
    </source>
</evidence>
<dbReference type="EMBL" id="LUFC02000702">
    <property type="protein sequence ID" value="KAF4494983.1"/>
    <property type="molecule type" value="Genomic_DNA"/>
</dbReference>
<dbReference type="AlphaFoldDB" id="A0A9P5B5F5"/>
<evidence type="ECO:0000313" key="1">
    <source>
        <dbReference type="EMBL" id="KAF4494983.1"/>
    </source>
</evidence>
<proteinExistence type="predicted"/>
<dbReference type="PANTHER" id="PTHR38886">
    <property type="entry name" value="SESA DOMAIN-CONTAINING PROTEIN"/>
    <property type="match status" value="1"/>
</dbReference>
<dbReference type="OrthoDB" id="5103645at2759"/>